<accession>A0A1G9ALK8</accession>
<evidence type="ECO:0000313" key="6">
    <source>
        <dbReference type="Proteomes" id="UP000199382"/>
    </source>
</evidence>
<dbReference type="NCBIfam" id="TIGR00125">
    <property type="entry name" value="cyt_tran_rel"/>
    <property type="match status" value="1"/>
</dbReference>
<dbReference type="Proteomes" id="UP000199382">
    <property type="component" value="Unassembled WGS sequence"/>
</dbReference>
<dbReference type="NCBIfam" id="TIGR00124">
    <property type="entry name" value="cit_ly_ligase"/>
    <property type="match status" value="1"/>
</dbReference>
<dbReference type="InterPro" id="IPR005216">
    <property type="entry name" value="Citrate_lyase_ligase"/>
</dbReference>
<keyword evidence="3 5" id="KW-0436">Ligase</keyword>
<dbReference type="SMART" id="SM00764">
    <property type="entry name" value="Citrate_ly_lig"/>
    <property type="match status" value="1"/>
</dbReference>
<dbReference type="GO" id="GO:0005524">
    <property type="term" value="F:ATP binding"/>
    <property type="evidence" value="ECO:0007669"/>
    <property type="project" value="UniProtKB-UniRule"/>
</dbReference>
<comment type="catalytic activity">
    <reaction evidence="3">
        <text>holo-[citrate lyase ACP] + acetate + ATP = acetyl-[citrate lyase ACP] + AMP + diphosphate</text>
        <dbReference type="Rhea" id="RHEA:23788"/>
        <dbReference type="Rhea" id="RHEA-COMP:10158"/>
        <dbReference type="Rhea" id="RHEA-COMP:13710"/>
        <dbReference type="ChEBI" id="CHEBI:30089"/>
        <dbReference type="ChEBI" id="CHEBI:30616"/>
        <dbReference type="ChEBI" id="CHEBI:33019"/>
        <dbReference type="ChEBI" id="CHEBI:82683"/>
        <dbReference type="ChEBI" id="CHEBI:137976"/>
        <dbReference type="ChEBI" id="CHEBI:456215"/>
        <dbReference type="EC" id="6.2.1.22"/>
    </reaction>
</comment>
<evidence type="ECO:0000256" key="3">
    <source>
        <dbReference type="PIRNR" id="PIRNR005751"/>
    </source>
</evidence>
<sequence length="346" mass="39145">MEDLDFYTVEPDHEDAERREIKKLLGACDLLYEQGIETFVVCRDRDRLVACAGLQQNVIKGVAILPEYRGTALSLTLVSEITYLAHSHGYATLFVYTEPKNAEFFRGCGFYDLVEMPDTVVLMENTPIGIKSYCKQLQKHRVEGEKIGCVVANANPFTYGHRYLVEQAAKACDWLHLFMVREDVSLFSYQDRYYLAEENILGIPNLTLHPGSQYMVSRATFSCYFLKDQGIVGKCHTAVDLLMFRNHIAPALGITHRFVGTEPFCPTTNKYNSDMMVWLQDEVRGSGPAIKVVEIPRTEFNGTAISASEVRRHLYEGDLDSIRNLVPPATFELLKTKYVALVAQQG</sequence>
<comment type="function">
    <text evidence="3">Acetylation of prosthetic group (2-(5''-phosphoribosyl)-3'-dephosphocoenzyme-A) of the gamma subunit of citrate lyase.</text>
</comment>
<dbReference type="InterPro" id="IPR013166">
    <property type="entry name" value="Citrate_lyase_ligase_C"/>
</dbReference>
<dbReference type="Pfam" id="PF08218">
    <property type="entry name" value="Citrate_ly_lig"/>
    <property type="match status" value="1"/>
</dbReference>
<dbReference type="InterPro" id="IPR016181">
    <property type="entry name" value="Acyl_CoA_acyltransferase"/>
</dbReference>
<keyword evidence="2 3" id="KW-0067">ATP-binding</keyword>
<dbReference type="GO" id="GO:0016747">
    <property type="term" value="F:acyltransferase activity, transferring groups other than amino-acyl groups"/>
    <property type="evidence" value="ECO:0007669"/>
    <property type="project" value="InterPro"/>
</dbReference>
<reference evidence="5 6" key="1">
    <citation type="submission" date="2016-10" db="EMBL/GenBank/DDBJ databases">
        <authorList>
            <person name="de Groot N.N."/>
        </authorList>
    </citation>
    <scope>NUCLEOTIDE SEQUENCE [LARGE SCALE GENOMIC DNA]</scope>
    <source>
        <strain evidence="5 6">DSM 25294</strain>
    </source>
</reference>
<keyword evidence="6" id="KW-1185">Reference proteome</keyword>
<dbReference type="GO" id="GO:0008771">
    <property type="term" value="F:[citrate (pro-3S)-lyase] ligase activity"/>
    <property type="evidence" value="ECO:0007669"/>
    <property type="project" value="UniProtKB-EC"/>
</dbReference>
<proteinExistence type="predicted"/>
<dbReference type="AlphaFoldDB" id="A0A1G9ALK8"/>
<dbReference type="SUPFAM" id="SSF55729">
    <property type="entry name" value="Acyl-CoA N-acyltransferases (Nat)"/>
    <property type="match status" value="1"/>
</dbReference>
<feature type="domain" description="N-acetyltransferase" evidence="4">
    <location>
        <begin position="1"/>
        <end position="128"/>
    </location>
</feature>
<name>A0A1G9ALK8_9RHOB</name>
<dbReference type="Gene3D" id="3.40.50.620">
    <property type="entry name" value="HUPs"/>
    <property type="match status" value="1"/>
</dbReference>
<evidence type="ECO:0000256" key="2">
    <source>
        <dbReference type="ARBA" id="ARBA00022840"/>
    </source>
</evidence>
<dbReference type="Gene3D" id="3.40.630.30">
    <property type="match status" value="1"/>
</dbReference>
<dbReference type="OrthoDB" id="9779753at2"/>
<evidence type="ECO:0000259" key="4">
    <source>
        <dbReference type="PROSITE" id="PS51186"/>
    </source>
</evidence>
<dbReference type="PANTHER" id="PTHR40599:SF1">
    <property type="entry name" value="[CITRATE [PRO-3S]-LYASE] LIGASE"/>
    <property type="match status" value="1"/>
</dbReference>
<dbReference type="STRING" id="571298.SAMN04488026_103627"/>
<dbReference type="PROSITE" id="PS51186">
    <property type="entry name" value="GNAT"/>
    <property type="match status" value="1"/>
</dbReference>
<dbReference type="PANTHER" id="PTHR40599">
    <property type="entry name" value="[CITRATE [PRO-3S]-LYASE] LIGASE"/>
    <property type="match status" value="1"/>
</dbReference>
<dbReference type="PIRSF" id="PIRSF005751">
    <property type="entry name" value="Acet_citr_lig"/>
    <property type="match status" value="1"/>
</dbReference>
<gene>
    <name evidence="5" type="ORF">SAMN04488026_103627</name>
</gene>
<dbReference type="InterPro" id="IPR004821">
    <property type="entry name" value="Cyt_trans-like"/>
</dbReference>
<keyword evidence="5" id="KW-0456">Lyase</keyword>
<keyword evidence="1 3" id="KW-0547">Nucleotide-binding</keyword>
<dbReference type="GO" id="GO:0016829">
    <property type="term" value="F:lyase activity"/>
    <property type="evidence" value="ECO:0007669"/>
    <property type="project" value="UniProtKB-KW"/>
</dbReference>
<dbReference type="RefSeq" id="WP_093158564.1">
    <property type="nucleotide sequence ID" value="NZ_FNEK01000036.1"/>
</dbReference>
<dbReference type="Pfam" id="PF00583">
    <property type="entry name" value="Acetyltransf_1"/>
    <property type="match status" value="1"/>
</dbReference>
<evidence type="ECO:0000256" key="1">
    <source>
        <dbReference type="ARBA" id="ARBA00022741"/>
    </source>
</evidence>
<evidence type="ECO:0000313" key="5">
    <source>
        <dbReference type="EMBL" id="SDK28197.1"/>
    </source>
</evidence>
<protein>
    <recommendedName>
        <fullName evidence="3">[Citrate [pro-3S]-lyase] ligase</fullName>
        <ecNumber evidence="3">6.2.1.22</ecNumber>
    </recommendedName>
</protein>
<dbReference type="InterPro" id="IPR014729">
    <property type="entry name" value="Rossmann-like_a/b/a_fold"/>
</dbReference>
<organism evidence="5 6">
    <name type="scientific">Aliiruegeria lutimaris</name>
    <dbReference type="NCBI Taxonomy" id="571298"/>
    <lineage>
        <taxon>Bacteria</taxon>
        <taxon>Pseudomonadati</taxon>
        <taxon>Pseudomonadota</taxon>
        <taxon>Alphaproteobacteria</taxon>
        <taxon>Rhodobacterales</taxon>
        <taxon>Roseobacteraceae</taxon>
        <taxon>Aliiruegeria</taxon>
    </lineage>
</organism>
<dbReference type="SUPFAM" id="SSF52374">
    <property type="entry name" value="Nucleotidylyl transferase"/>
    <property type="match status" value="1"/>
</dbReference>
<dbReference type="EC" id="6.2.1.22" evidence="3"/>
<dbReference type="InterPro" id="IPR000182">
    <property type="entry name" value="GNAT_dom"/>
</dbReference>
<dbReference type="EMBL" id="FNEK01000036">
    <property type="protein sequence ID" value="SDK28197.1"/>
    <property type="molecule type" value="Genomic_DNA"/>
</dbReference>